<organism evidence="15 16">
    <name type="scientific">Mortierella alpina</name>
    <name type="common">Oleaginous fungus</name>
    <name type="synonym">Mortierella renispora</name>
    <dbReference type="NCBI Taxonomy" id="64518"/>
    <lineage>
        <taxon>Eukaryota</taxon>
        <taxon>Fungi</taxon>
        <taxon>Fungi incertae sedis</taxon>
        <taxon>Mucoromycota</taxon>
        <taxon>Mortierellomycotina</taxon>
        <taxon>Mortierellomycetes</taxon>
        <taxon>Mortierellales</taxon>
        <taxon>Mortierellaceae</taxon>
        <taxon>Mortierella</taxon>
    </lineage>
</organism>
<feature type="compositionally biased region" description="Low complexity" evidence="12">
    <location>
        <begin position="1949"/>
        <end position="1968"/>
    </location>
</feature>
<comment type="cofactor">
    <cofactor evidence="9">
        <name>Mg(2+)</name>
        <dbReference type="ChEBI" id="CHEBI:18420"/>
    </cofactor>
    <text evidence="9">Binds 1 Mg(2+) ion.</text>
</comment>
<feature type="region of interest" description="Disordered" evidence="12">
    <location>
        <begin position="1949"/>
        <end position="2005"/>
    </location>
</feature>
<dbReference type="PROSITE" id="PS00123">
    <property type="entry name" value="ALKALINE_PHOSPHATASE"/>
    <property type="match status" value="1"/>
</dbReference>
<feature type="region of interest" description="Disordered" evidence="12">
    <location>
        <begin position="25"/>
        <end position="81"/>
    </location>
</feature>
<comment type="cofactor">
    <cofactor evidence="9">
        <name>Zn(2+)</name>
        <dbReference type="ChEBI" id="CHEBI:29105"/>
    </cofactor>
    <text evidence="9">Binds 2 Zn(2+) ions.</text>
</comment>
<keyword evidence="13" id="KW-1133">Transmembrane helix</keyword>
<dbReference type="CDD" id="cd16012">
    <property type="entry name" value="ALP"/>
    <property type="match status" value="1"/>
</dbReference>
<protein>
    <recommendedName>
        <fullName evidence="2 11">Alkaline phosphatase</fullName>
        <ecNumber evidence="2 11">3.1.3.1</ecNumber>
    </recommendedName>
</protein>
<dbReference type="InterPro" id="IPR001952">
    <property type="entry name" value="Alkaline_phosphatase"/>
</dbReference>
<keyword evidence="13" id="KW-0812">Transmembrane</keyword>
<evidence type="ECO:0000256" key="10">
    <source>
        <dbReference type="RuleBase" id="RU003946"/>
    </source>
</evidence>
<feature type="signal peptide" evidence="14">
    <location>
        <begin position="1"/>
        <end position="27"/>
    </location>
</feature>
<dbReference type="SUPFAM" id="SSF53649">
    <property type="entry name" value="Alkaline phosphatase-like"/>
    <property type="match status" value="1"/>
</dbReference>
<feature type="active site" description="Phosphoserine intermediate" evidence="8">
    <location>
        <position position="2648"/>
    </location>
</feature>
<sequence>MKFLSPRLAAWAAIASIACVLSTPAQGHGQDASSNSVNSQTETTEDFESLTNGHKSHHHHLKPHGHPGKIHHHHYPKPKPKPKYSLRQLNLVCDGIIIDKIICKRRIWPRLMLEDAMATEETSTLEDSMIANDPSVIAAQDTFSAENNGGKIKQEYVVMDSPCSKDLPEKCKIMPLNSVEESNEDMPDSEDVEETDESEAAEDDVADEDDEVDEDGFESENHGRKKPHKQHPRHRHGRPNTHGNHGQHGHGHQHHKHKHPWKDRCVAVGEFCGNKLYGCKFRATTLYKCKAIGDFPVPIKINTKTCGGDTGDEKCTCPGPGTGPVCGYELPAVCKANPHNVYVCRGGKGSKPEVLAICRPGTQCQPRPLPVGAICGASNCDCHGSDELCSDTFPDECKLEKNAIHKCTESGKPELVKKCENGQVCVTISDGAICTNNDCKCPTDGTVCGEVFPITCKIKTTALYTCIKGQDPVFKKDCYPDRCSASKASFAAAAVFEATAMDQCTDKCTCSRSGNVCGSTFPPECKFPASNLYKCDGNGKAPVLVKSCTEGKCTVNAGDDSCSTDSCTCPGLGFAPVCGSDLPSVCNADPNTIYHCPGGSGTKPEVLSICKPGTQCIKKPPPVGAICGSTTCDCTGDDEVCSESFPGECNLVPNSIYKCTSRGKPELVKTCDDVQACISVSDGTICANTDCKCPDDGTVCGEVFPLYCKLKTTALYTCTKGSDPVLQKDCYPDRCKASVASLSAAAVFEATAMDQCTDSCKCEKDGKVCGSTFPPKCDLLASTLYTCSGAGAAPTPAEKCDHGCVVHAGEDACSTNTCTCPGPGTGPVCGYELPSSCNASPNNIYVCRGGKGSIPEVLAICKPGTQCQPKPLPLGAICGSSTCDCTGSGEVCSNTFPGECNVVPNSVYKCTESGKPELVKTCDTAEACVTISDGSVCTNNDCKCPDDGTVCGEVFPITCKIKATALYTCIKGQDPVFKKDCYPDRCSASKASFAAAAVFEATAMDQCTDKCTCSGSGNVCGSTFPPECKLPASNLYKCDGNGKAPVLVKSCTEGGCTVNAGDDACSTDRCTCPGLGFAPVCGSELPAECKADPNTIYHCPGGSGTKPEVLEICKPGTICTKKPLPVGAICGSGTCDCTGDNEVCSESFPGECNLVPNSVYKCTSSGTPELVKTCDSTEACVSVADGSICTNTDCKCPADGTICGEVFPLYCKLKTTALYTCTKGADPVLFKDCYPERCQASVASLSAAAVFEATAMDQCTDSCKCIEEGKVCGSTFPPKCGLLPSSLYTCSGNGAAPVEAEKCGAGGCTVNAGDDSCSTNDCTCPGDGTTPVCSSLLPAGCNAKPNTIYHCPGGAGTTPEVLAICDPGTLCQPKPPPVGAICGSSTCDCTGSGEVCSNIFPGECNVVPNSIYKCTESGTPELIKTCDTTEACVSVADGSICIVPNCKCPDDGTICGEIFPLSCKLKTTALYTCVKGQDPVLSKDCDPQSCSASLASLSALSAVFEAELANDKCTDPCLCQGTGKVCGSTFLPECNKDPSTIYICNGEGTVPVADQKCPDGQCVVNAGDDSCGVTPSDCTCPNDAPVCGWALLEVCRGEVEINPNAIYTCPGGTGTTPEVVKICLPGTTCQAKPYPVGAACGGTTCECSGSGEVCSDVFPGDCSIKPNSIYRCTESGVPELVKTCEAGQTCITVSDGSLCVSDNCKCTRDGEVCGESFPQSCGLKATAIYTCVTGQAPVFKSDCYPDRCSATKAAIEGVFATADTCIDSCLCTRVDPAICGSTFPPTCGRQAAAIYKCDAAGQPPSLVEVCTTGICVVNAGDDKCDEGNACKCIDSDDVCGSQFPGQCDLSLGGLYSCAGTGSDPALVEVCPLGVCIVQLGSDKCGPNPCDCKDGTATCGSSFPPECLRDSATIYNCPGGEGTAPVPGEKCQSGVCIVVNTGDDVCLPAPSTSIAPPTSAGPTSAGPTSEGPTSAAPTPTVPESATSAPTNEPTTTSESATPTPTPSCVCSGSTKVCGSALPANCGFNVTSLYTCGGAGLAPETPVDCSAGCNTTTTPDHTCNPDCLAQVTAVNTAIDAIIAAINPIVNSTPVTTAAFGPVLTLFNDIKTNLKSVAPIPTALAPIAGAANETLAGVIKLFQQVQAIIPSPANTTLQPALDALNNLLPLLQALINCAGGTKDCSGLRTLFTEISNNVITLLQSVPAASQYATLLQNVTAVVLDTTASTNLTALNRAGADINTIIDALTGNATFAPALGQAVKVIYETAKILLVCEGVNITIFSDKCAAYRAKVEGYLSDFINFVRDILGSIPILGPLISDPILEALNDLVVDLQMGSATAIGGVLSIFQAIISIFGILPPDDTTNSIRDYLLNLVGIMNVPPECQEPANCSGLIKIVTIIGQGAVTLISSVFPSPFGDAIKAALSPAMQGLIDALGGGSTAIIQAAYDILNPVVQLAEQLFPAVAKPFRVFLDGCKAILDCLNNGTTNTIVTRSGVSISANPIPTDERALLQQEENKQIRRERRRMVLCLGLAIILTSSAVAFTFFFAKKSLGRNQSLLAHIADTPCPSDEDPILTRAFVAVSFGGVIHTGRSRNVIMMVSDGFGPASQTYGRSFSQFVGNMAIDDLTPLDKILVGSSRTRSSNSLVTDSAAGATAFACALKTYNGAIGVDPNGTPCGTILEAAKNLGMLTGLVVTSRVTDATPASFSAHVANRAMESEIAEQQIGFYTLGRQIDLLLGGGLCFFLPNTTGGCRNDDRDLIKESKEKGWETLMTSRDDLEQKKDENNALVLPALGLFSPTDLSFEIDRNHTLQPSLLEMTETALASLESSAKTNQGFFLMIEGSRIDIGGHNNDPVAHVHEILMYHATVKAVQKFVSKHPNTLLISTSDHETGGFTLGVQNDPNTYPDYLWKPEVIARAKASTEVLTWKLVQFLSEDHSNKQRREFVTSEILENGLGITDAEEDEIAFLADPKRLSPEILRFLGHAISKRAHLGWTTMGHTGIDVNLYAQGDSDAVAGLRGNRENTDIGRTMRDYLSVDLDYITRLLNRDTGGWFKSKSDVWEPEFSRSRRSPEGH</sequence>
<feature type="chain" id="PRO_5040188446" description="Alkaline phosphatase" evidence="14">
    <location>
        <begin position="28"/>
        <end position="3074"/>
    </location>
</feature>
<feature type="compositionally biased region" description="Basic residues" evidence="12">
    <location>
        <begin position="223"/>
        <end position="258"/>
    </location>
</feature>
<comment type="catalytic activity">
    <reaction evidence="11">
        <text>a phosphate monoester + H2O = an alcohol + phosphate</text>
        <dbReference type="Rhea" id="RHEA:15017"/>
        <dbReference type="ChEBI" id="CHEBI:15377"/>
        <dbReference type="ChEBI" id="CHEBI:30879"/>
        <dbReference type="ChEBI" id="CHEBI:43474"/>
        <dbReference type="ChEBI" id="CHEBI:67140"/>
        <dbReference type="EC" id="3.1.3.1"/>
    </reaction>
</comment>
<keyword evidence="6 9" id="KW-0862">Zinc</keyword>
<dbReference type="Pfam" id="PF00245">
    <property type="entry name" value="Alk_phosphatase"/>
    <property type="match status" value="1"/>
</dbReference>
<reference evidence="15" key="1">
    <citation type="submission" date="2021-07" db="EMBL/GenBank/DDBJ databases">
        <title>Draft genome of Mortierella alpina, strain LL118, isolated from an aspen leaf litter sample.</title>
        <authorList>
            <person name="Yang S."/>
            <person name="Vinatzer B.A."/>
        </authorList>
    </citation>
    <scope>NUCLEOTIDE SEQUENCE</scope>
    <source>
        <strain evidence="15">LL118</strain>
    </source>
</reference>
<dbReference type="PROSITE" id="PS51257">
    <property type="entry name" value="PROKAR_LIPOPROTEIN"/>
    <property type="match status" value="1"/>
</dbReference>
<evidence type="ECO:0000256" key="1">
    <source>
        <dbReference type="ARBA" id="ARBA00005984"/>
    </source>
</evidence>
<feature type="compositionally biased region" description="Polar residues" evidence="12">
    <location>
        <begin position="31"/>
        <end position="42"/>
    </location>
</feature>
<dbReference type="GO" id="GO:0000329">
    <property type="term" value="C:fungal-type vacuole membrane"/>
    <property type="evidence" value="ECO:0007669"/>
    <property type="project" value="TreeGrafter"/>
</dbReference>
<dbReference type="SMART" id="SM00098">
    <property type="entry name" value="alkPPc"/>
    <property type="match status" value="1"/>
</dbReference>
<dbReference type="PRINTS" id="PR00113">
    <property type="entry name" value="ALKPHPHTASE"/>
</dbReference>
<feature type="binding site" evidence="9">
    <location>
        <position position="2888"/>
    </location>
    <ligand>
        <name>Zn(2+)</name>
        <dbReference type="ChEBI" id="CHEBI:29105"/>
        <label>2</label>
    </ligand>
</feature>
<proteinExistence type="inferred from homology"/>
<feature type="compositionally biased region" description="Acidic residues" evidence="12">
    <location>
        <begin position="181"/>
        <end position="218"/>
    </location>
</feature>
<evidence type="ECO:0000256" key="12">
    <source>
        <dbReference type="SAM" id="MobiDB-lite"/>
    </source>
</evidence>
<comment type="caution">
    <text evidence="15">The sequence shown here is derived from an EMBL/GenBank/DDBJ whole genome shotgun (WGS) entry which is preliminary data.</text>
</comment>
<accession>A0A9P8D117</accession>
<comment type="similarity">
    <text evidence="1 10">Belongs to the alkaline phosphatase family.</text>
</comment>
<evidence type="ECO:0000313" key="15">
    <source>
        <dbReference type="EMBL" id="KAG9326436.1"/>
    </source>
</evidence>
<feature type="transmembrane region" description="Helical" evidence="13">
    <location>
        <begin position="2525"/>
        <end position="2546"/>
    </location>
</feature>
<evidence type="ECO:0000313" key="16">
    <source>
        <dbReference type="Proteomes" id="UP000717515"/>
    </source>
</evidence>
<evidence type="ECO:0000256" key="14">
    <source>
        <dbReference type="SAM" id="SignalP"/>
    </source>
</evidence>
<feature type="compositionally biased region" description="Low complexity" evidence="12">
    <location>
        <begin position="1983"/>
        <end position="2001"/>
    </location>
</feature>
<feature type="binding site" evidence="9">
    <location>
        <position position="2600"/>
    </location>
    <ligand>
        <name>Zn(2+)</name>
        <dbReference type="ChEBI" id="CHEBI:29105"/>
        <label>2</label>
    </ligand>
</feature>
<name>A0A9P8D117_MORAP</name>
<feature type="binding site" evidence="9">
    <location>
        <position position="2699"/>
    </location>
    <ligand>
        <name>Mg(2+)</name>
        <dbReference type="ChEBI" id="CHEBI:18420"/>
    </ligand>
</feature>
<evidence type="ECO:0000256" key="11">
    <source>
        <dbReference type="RuleBase" id="RU003947"/>
    </source>
</evidence>
<dbReference type="InterPro" id="IPR017850">
    <property type="entry name" value="Alkaline_phosphatase_core_sf"/>
</dbReference>
<feature type="transmembrane region" description="Helical" evidence="13">
    <location>
        <begin position="2333"/>
        <end position="2356"/>
    </location>
</feature>
<evidence type="ECO:0000256" key="6">
    <source>
        <dbReference type="ARBA" id="ARBA00022833"/>
    </source>
</evidence>
<keyword evidence="7 9" id="KW-0460">Magnesium</keyword>
<dbReference type="GO" id="GO:0004035">
    <property type="term" value="F:alkaline phosphatase activity"/>
    <property type="evidence" value="ECO:0007669"/>
    <property type="project" value="UniProtKB-EC"/>
</dbReference>
<dbReference type="PANTHER" id="PTHR11596">
    <property type="entry name" value="ALKALINE PHOSPHATASE"/>
    <property type="match status" value="1"/>
</dbReference>
<dbReference type="PANTHER" id="PTHR11596:SF5">
    <property type="entry name" value="ALKALINE PHOSPHATASE"/>
    <property type="match status" value="1"/>
</dbReference>
<feature type="binding site" evidence="9">
    <location>
        <position position="2600"/>
    </location>
    <ligand>
        <name>Mg(2+)</name>
        <dbReference type="ChEBI" id="CHEBI:18420"/>
    </ligand>
</feature>
<feature type="region of interest" description="Disordered" evidence="12">
    <location>
        <begin position="175"/>
        <end position="258"/>
    </location>
</feature>
<dbReference type="EC" id="3.1.3.1" evidence="2 11"/>
<keyword evidence="14" id="KW-0732">Signal</keyword>
<dbReference type="Proteomes" id="UP000717515">
    <property type="component" value="Unassembled WGS sequence"/>
</dbReference>
<dbReference type="Gene3D" id="3.40.720.10">
    <property type="entry name" value="Alkaline Phosphatase, subunit A"/>
    <property type="match status" value="1"/>
</dbReference>
<evidence type="ECO:0000256" key="13">
    <source>
        <dbReference type="SAM" id="Phobius"/>
    </source>
</evidence>
<feature type="compositionally biased region" description="Polar residues" evidence="12">
    <location>
        <begin position="1969"/>
        <end position="1982"/>
    </location>
</feature>
<feature type="binding site" evidence="9">
    <location>
        <position position="2701"/>
    </location>
    <ligand>
        <name>Mg(2+)</name>
        <dbReference type="ChEBI" id="CHEBI:18420"/>
    </ligand>
</feature>
<dbReference type="InterPro" id="IPR018299">
    <property type="entry name" value="Alkaline_phosphatase_AS"/>
</dbReference>
<evidence type="ECO:0000256" key="3">
    <source>
        <dbReference type="ARBA" id="ARBA00022553"/>
    </source>
</evidence>
<gene>
    <name evidence="15" type="ORF">KVV02_008056</name>
</gene>
<evidence type="ECO:0000256" key="7">
    <source>
        <dbReference type="ARBA" id="ARBA00022842"/>
    </source>
</evidence>
<keyword evidence="13" id="KW-0472">Membrane</keyword>
<keyword evidence="3" id="KW-0597">Phosphoprotein</keyword>
<evidence type="ECO:0000256" key="2">
    <source>
        <dbReference type="ARBA" id="ARBA00012647"/>
    </source>
</evidence>
<feature type="binding site" evidence="9">
    <location>
        <position position="2845"/>
    </location>
    <ligand>
        <name>Zn(2+)</name>
        <dbReference type="ChEBI" id="CHEBI:29105"/>
        <label>2</label>
    </ligand>
</feature>
<keyword evidence="5 11" id="KW-0378">Hydrolase</keyword>
<evidence type="ECO:0000256" key="9">
    <source>
        <dbReference type="PIRSR" id="PIRSR601952-2"/>
    </source>
</evidence>
<dbReference type="Gene3D" id="1.10.60.40">
    <property type="match status" value="1"/>
</dbReference>
<feature type="binding site" evidence="9">
    <location>
        <position position="2840"/>
    </location>
    <ligand>
        <name>Mg(2+)</name>
        <dbReference type="ChEBI" id="CHEBI:18420"/>
    </ligand>
</feature>
<feature type="binding site" evidence="9">
    <location>
        <position position="2998"/>
    </location>
    <ligand>
        <name>Zn(2+)</name>
        <dbReference type="ChEBI" id="CHEBI:29105"/>
        <label>2</label>
    </ligand>
</feature>
<dbReference type="EMBL" id="JAIFTL010000020">
    <property type="protein sequence ID" value="KAG9326436.1"/>
    <property type="molecule type" value="Genomic_DNA"/>
</dbReference>
<evidence type="ECO:0000256" key="8">
    <source>
        <dbReference type="PIRSR" id="PIRSR601952-1"/>
    </source>
</evidence>
<feature type="binding site" evidence="9">
    <location>
        <position position="2887"/>
    </location>
    <ligand>
        <name>Zn(2+)</name>
        <dbReference type="ChEBI" id="CHEBI:29105"/>
        <label>2</label>
    </ligand>
</feature>
<keyword evidence="4 9" id="KW-0479">Metal-binding</keyword>
<evidence type="ECO:0000256" key="4">
    <source>
        <dbReference type="ARBA" id="ARBA00022723"/>
    </source>
</evidence>
<feature type="binding site" evidence="9">
    <location>
        <position position="2849"/>
    </location>
    <ligand>
        <name>Zn(2+)</name>
        <dbReference type="ChEBI" id="CHEBI:29105"/>
        <label>2</label>
    </ligand>
</feature>
<feature type="compositionally biased region" description="Basic residues" evidence="12">
    <location>
        <begin position="54"/>
        <end position="81"/>
    </location>
</feature>
<dbReference type="GO" id="GO:0046872">
    <property type="term" value="F:metal ion binding"/>
    <property type="evidence" value="ECO:0007669"/>
    <property type="project" value="UniProtKB-KW"/>
</dbReference>
<evidence type="ECO:0000256" key="5">
    <source>
        <dbReference type="ARBA" id="ARBA00022801"/>
    </source>
</evidence>